<sequence length="283" mass="30793">MAALDSKIGIINPLENGGDCFGPVLHYGLDVCQLVSWDMSQATEAIADTVKAAAGKAGVRIAAMWAGVPGPQVWNFVEGPLTLGIVPQAYRAERVAALKQWADFAARIGAPAIITHCGFIPENMTDPEYPAVVEAIREVALYCLDLGLEFWLETGQETPVVLLRTIERVGTGNLGLNFDPANLIMYGKGNPIDALDTVGDYVRNIHVKDGLYPVSGDHLGAEVRPGLGKVRFPAFVRKLTERGFAGDWIIEREIHGEQQEQDIRSTITDLIRWAQTADSNRGE</sequence>
<dbReference type="InterPro" id="IPR050312">
    <property type="entry name" value="IolE/XylAMocC-like"/>
</dbReference>
<dbReference type="SUPFAM" id="SSF51658">
    <property type="entry name" value="Xylose isomerase-like"/>
    <property type="match status" value="1"/>
</dbReference>
<dbReference type="GO" id="GO:0016853">
    <property type="term" value="F:isomerase activity"/>
    <property type="evidence" value="ECO:0007669"/>
    <property type="project" value="UniProtKB-KW"/>
</dbReference>
<reference evidence="2" key="1">
    <citation type="submission" date="2023-04" db="EMBL/GenBank/DDBJ databases">
        <title>Comparative genomic analysis of Cohnella hashimotonis sp. nov., isolated from the International Space Station.</title>
        <authorList>
            <person name="Venkateswaran K."/>
            <person name="Simpson A."/>
        </authorList>
    </citation>
    <scope>NUCLEOTIDE SEQUENCE</scope>
    <source>
        <strain evidence="2">F6_2S_P_1</strain>
    </source>
</reference>
<dbReference type="PANTHER" id="PTHR12110">
    <property type="entry name" value="HYDROXYPYRUVATE ISOMERASE"/>
    <property type="match status" value="1"/>
</dbReference>
<name>A0ABT6TDJ7_9BACL</name>
<gene>
    <name evidence="2" type="ORF">KB449_03640</name>
</gene>
<keyword evidence="3" id="KW-1185">Reference proteome</keyword>
<evidence type="ECO:0000259" key="1">
    <source>
        <dbReference type="Pfam" id="PF01261"/>
    </source>
</evidence>
<dbReference type="InterPro" id="IPR036237">
    <property type="entry name" value="Xyl_isomerase-like_sf"/>
</dbReference>
<dbReference type="Gene3D" id="3.20.20.150">
    <property type="entry name" value="Divalent-metal-dependent TIM barrel enzymes"/>
    <property type="match status" value="1"/>
</dbReference>
<evidence type="ECO:0000313" key="3">
    <source>
        <dbReference type="Proteomes" id="UP001161691"/>
    </source>
</evidence>
<comment type="caution">
    <text evidence="2">The sequence shown here is derived from an EMBL/GenBank/DDBJ whole genome shotgun (WGS) entry which is preliminary data.</text>
</comment>
<dbReference type="EMBL" id="JAGRPV010000001">
    <property type="protein sequence ID" value="MDI4644034.1"/>
    <property type="molecule type" value="Genomic_DNA"/>
</dbReference>
<dbReference type="Pfam" id="PF01261">
    <property type="entry name" value="AP_endonuc_2"/>
    <property type="match status" value="1"/>
</dbReference>
<keyword evidence="2" id="KW-0413">Isomerase</keyword>
<dbReference type="Proteomes" id="UP001161691">
    <property type="component" value="Unassembled WGS sequence"/>
</dbReference>
<dbReference type="InterPro" id="IPR013022">
    <property type="entry name" value="Xyl_isomerase-like_TIM-brl"/>
</dbReference>
<feature type="domain" description="Xylose isomerase-like TIM barrel" evidence="1">
    <location>
        <begin position="27"/>
        <end position="264"/>
    </location>
</feature>
<proteinExistence type="predicted"/>
<protein>
    <submittedName>
        <fullName evidence="2">Sugar phosphate isomerase/epimerase family protein</fullName>
    </submittedName>
</protein>
<organism evidence="2 3">
    <name type="scientific">Cohnella hashimotonis</name>
    <dbReference type="NCBI Taxonomy" id="2826895"/>
    <lineage>
        <taxon>Bacteria</taxon>
        <taxon>Bacillati</taxon>
        <taxon>Bacillota</taxon>
        <taxon>Bacilli</taxon>
        <taxon>Bacillales</taxon>
        <taxon>Paenibacillaceae</taxon>
        <taxon>Cohnella</taxon>
    </lineage>
</organism>
<evidence type="ECO:0000313" key="2">
    <source>
        <dbReference type="EMBL" id="MDI4644034.1"/>
    </source>
</evidence>
<dbReference type="RefSeq" id="WP_282907065.1">
    <property type="nucleotide sequence ID" value="NZ_JAGRPV010000001.1"/>
</dbReference>
<accession>A0ABT6TDJ7</accession>